<sequence length="61" mass="6864">MELGDKDKRDDEVSFTLFFSSGPLCGGVLWAALYAWVSDSLVRFLLNPTLPLHRPPNKLQT</sequence>
<evidence type="ECO:0000256" key="1">
    <source>
        <dbReference type="SAM" id="Phobius"/>
    </source>
</evidence>
<evidence type="ECO:0000313" key="2">
    <source>
        <dbReference type="EMBL" id="KIM89642.1"/>
    </source>
</evidence>
<keyword evidence="1" id="KW-0812">Transmembrane</keyword>
<dbReference type="HOGENOM" id="CLU_2923438_0_0_1"/>
<keyword evidence="1" id="KW-0472">Membrane</keyword>
<organism evidence="2 3">
    <name type="scientific">Piloderma croceum (strain F 1598)</name>
    <dbReference type="NCBI Taxonomy" id="765440"/>
    <lineage>
        <taxon>Eukaryota</taxon>
        <taxon>Fungi</taxon>
        <taxon>Dikarya</taxon>
        <taxon>Basidiomycota</taxon>
        <taxon>Agaricomycotina</taxon>
        <taxon>Agaricomycetes</taxon>
        <taxon>Agaricomycetidae</taxon>
        <taxon>Atheliales</taxon>
        <taxon>Atheliaceae</taxon>
        <taxon>Piloderma</taxon>
    </lineage>
</organism>
<keyword evidence="1" id="KW-1133">Transmembrane helix</keyword>
<name>A0A0C3CIX8_PILCF</name>
<reference evidence="3" key="2">
    <citation type="submission" date="2015-01" db="EMBL/GenBank/DDBJ databases">
        <title>Evolutionary Origins and Diversification of the Mycorrhizal Mutualists.</title>
        <authorList>
            <consortium name="DOE Joint Genome Institute"/>
            <consortium name="Mycorrhizal Genomics Consortium"/>
            <person name="Kohler A."/>
            <person name="Kuo A."/>
            <person name="Nagy L.G."/>
            <person name="Floudas D."/>
            <person name="Copeland A."/>
            <person name="Barry K.W."/>
            <person name="Cichocki N."/>
            <person name="Veneault-Fourrey C."/>
            <person name="LaButti K."/>
            <person name="Lindquist E.A."/>
            <person name="Lipzen A."/>
            <person name="Lundell T."/>
            <person name="Morin E."/>
            <person name="Murat C."/>
            <person name="Riley R."/>
            <person name="Ohm R."/>
            <person name="Sun H."/>
            <person name="Tunlid A."/>
            <person name="Henrissat B."/>
            <person name="Grigoriev I.V."/>
            <person name="Hibbett D.S."/>
            <person name="Martin F."/>
        </authorList>
    </citation>
    <scope>NUCLEOTIDE SEQUENCE [LARGE SCALE GENOMIC DNA]</scope>
    <source>
        <strain evidence="3">F 1598</strain>
    </source>
</reference>
<dbReference type="InParanoid" id="A0A0C3CIX8"/>
<dbReference type="Proteomes" id="UP000054166">
    <property type="component" value="Unassembled WGS sequence"/>
</dbReference>
<protein>
    <submittedName>
        <fullName evidence="2">Uncharacterized protein</fullName>
    </submittedName>
</protein>
<proteinExistence type="predicted"/>
<reference evidence="2 3" key="1">
    <citation type="submission" date="2014-04" db="EMBL/GenBank/DDBJ databases">
        <authorList>
            <consortium name="DOE Joint Genome Institute"/>
            <person name="Kuo A."/>
            <person name="Tarkka M."/>
            <person name="Buscot F."/>
            <person name="Kohler A."/>
            <person name="Nagy L.G."/>
            <person name="Floudas D."/>
            <person name="Copeland A."/>
            <person name="Barry K.W."/>
            <person name="Cichocki N."/>
            <person name="Veneault-Fourrey C."/>
            <person name="LaButti K."/>
            <person name="Lindquist E.A."/>
            <person name="Lipzen A."/>
            <person name="Lundell T."/>
            <person name="Morin E."/>
            <person name="Murat C."/>
            <person name="Sun H."/>
            <person name="Tunlid A."/>
            <person name="Henrissat B."/>
            <person name="Grigoriev I.V."/>
            <person name="Hibbett D.S."/>
            <person name="Martin F."/>
            <person name="Nordberg H.P."/>
            <person name="Cantor M.N."/>
            <person name="Hua S.X."/>
        </authorList>
    </citation>
    <scope>NUCLEOTIDE SEQUENCE [LARGE SCALE GENOMIC DNA]</scope>
    <source>
        <strain evidence="2 3">F 1598</strain>
    </source>
</reference>
<dbReference type="AlphaFoldDB" id="A0A0C3CIX8"/>
<evidence type="ECO:0000313" key="3">
    <source>
        <dbReference type="Proteomes" id="UP000054166"/>
    </source>
</evidence>
<keyword evidence="3" id="KW-1185">Reference proteome</keyword>
<accession>A0A0C3CIX8</accession>
<gene>
    <name evidence="2" type="ORF">PILCRDRAFT_812465</name>
</gene>
<dbReference type="EMBL" id="KN832974">
    <property type="protein sequence ID" value="KIM89642.1"/>
    <property type="molecule type" value="Genomic_DNA"/>
</dbReference>
<feature type="transmembrane region" description="Helical" evidence="1">
    <location>
        <begin position="15"/>
        <end position="37"/>
    </location>
</feature>